<name>A0A4S2KT78_9HYME</name>
<comment type="caution">
    <text evidence="2">The sequence shown here is derived from an EMBL/GenBank/DDBJ whole genome shotgun (WGS) entry which is preliminary data.</text>
</comment>
<evidence type="ECO:0000313" key="2">
    <source>
        <dbReference type="EMBL" id="TGZ53020.1"/>
    </source>
</evidence>
<dbReference type="AlphaFoldDB" id="A0A4S2KT78"/>
<gene>
    <name evidence="2" type="ORF">DBV15_00560</name>
</gene>
<keyword evidence="3" id="KW-1185">Reference proteome</keyword>
<protein>
    <submittedName>
        <fullName evidence="2">Uncharacterized protein</fullName>
    </submittedName>
</protein>
<sequence>MGKIITRRSPTDDEETTKLRRKRRKKDLDRIHSKILQARRKLDNVVKGNKDGQKRQGRAKICNRLLPEPAAGIYRNGAKGKDIQRAETVENTFHKARLKADALKLFNGDTHGSKRIVEIPTRDKTTEQSPNKDCTENSLEWTLCTLEQSPVLMRKRPSQNQKPCLVKKKGEENINISENADYNRMKQNVNDESRHGQKEDICKRRLFQNDREQLETATPTIQLFDNIDFTKENESNGNEAEPTCSKNSKDLSLLSYHNKFSEYSNTVSAKTFEKDILHHLDPVERTIKKLGHGYADRFRQQLLREKNRQELENVEPTYSVEYQACTSSNISQFSPVEFEVPKCSKNHTTAVRLQEGSSSQKNSSLTRNTELEKGDGIRRYNSTSCSSRNTFITYDANGPVRKNCENNNTQRKSKRHDIVNFSINIPGYSQCGDNSKLLAPSIFLSDAVTTKRLSSKDFREKLPIAMCDNSAPKNVSQKCNNRTANMCNVKNVKRVPTILRRYSNITNNKLDYSVQITGDYVEGLHKKCETNLFNRNPSNSIESELYEITSPSVLKNLTSSTTNAIFDQTKILEPQIGSMKIKDSQESQVEEFDINMYPKEHNERNGSYRHDGSFYPRTLETSRNTNVYSEKLPQQEQISPDIRKHCFHSNNYRPTNYLQGASSSNSNIESTKEFPQRTKLHVYESNKQPFFRENTRNQTRNILFNNVTIATPILNLSQDIQTEKRSTCRNMFDKTNIERAKNQVNQNACHCNEQYVYFDSANCPRKEQAHYFKETTRPESLCDTRGYNNNIDNYVNLSSTMRNVPLVSLKQNNNLHAVPKAIDNQHRAMLLQNVTQPVKYLAVKSGSDMQRIPVYINDRSVKVAENIPLKVIAVMDPSAQTKAFPQEIATQVIPLQTDSLQFRDFATREISDQSFVKRLDSVNAILFNPDSQSNIWYASNL</sequence>
<evidence type="ECO:0000313" key="3">
    <source>
        <dbReference type="Proteomes" id="UP000310200"/>
    </source>
</evidence>
<accession>A0A4S2KT78</accession>
<organism evidence="2 3">
    <name type="scientific">Temnothorax longispinosus</name>
    <dbReference type="NCBI Taxonomy" id="300112"/>
    <lineage>
        <taxon>Eukaryota</taxon>
        <taxon>Metazoa</taxon>
        <taxon>Ecdysozoa</taxon>
        <taxon>Arthropoda</taxon>
        <taxon>Hexapoda</taxon>
        <taxon>Insecta</taxon>
        <taxon>Pterygota</taxon>
        <taxon>Neoptera</taxon>
        <taxon>Endopterygota</taxon>
        <taxon>Hymenoptera</taxon>
        <taxon>Apocrita</taxon>
        <taxon>Aculeata</taxon>
        <taxon>Formicoidea</taxon>
        <taxon>Formicidae</taxon>
        <taxon>Myrmicinae</taxon>
        <taxon>Temnothorax</taxon>
    </lineage>
</organism>
<reference evidence="2 3" key="1">
    <citation type="journal article" date="2019" name="Philos. Trans. R. Soc. Lond., B, Biol. Sci.">
        <title>Ant behaviour and brain gene expression of defending hosts depend on the ecological success of the intruding social parasite.</title>
        <authorList>
            <person name="Kaur R."/>
            <person name="Stoldt M."/>
            <person name="Jongepier E."/>
            <person name="Feldmeyer B."/>
            <person name="Menzel F."/>
            <person name="Bornberg-Bauer E."/>
            <person name="Foitzik S."/>
        </authorList>
    </citation>
    <scope>NUCLEOTIDE SEQUENCE [LARGE SCALE GENOMIC DNA]</scope>
    <source>
        <tissue evidence="2">Whole body</tissue>
    </source>
</reference>
<dbReference type="Proteomes" id="UP000310200">
    <property type="component" value="Unassembled WGS sequence"/>
</dbReference>
<proteinExistence type="predicted"/>
<dbReference type="EMBL" id="QBLH01001127">
    <property type="protein sequence ID" value="TGZ53020.1"/>
    <property type="molecule type" value="Genomic_DNA"/>
</dbReference>
<evidence type="ECO:0000256" key="1">
    <source>
        <dbReference type="SAM" id="MobiDB-lite"/>
    </source>
</evidence>
<feature type="region of interest" description="Disordered" evidence="1">
    <location>
        <begin position="353"/>
        <end position="373"/>
    </location>
</feature>
<feature type="region of interest" description="Disordered" evidence="1">
    <location>
        <begin position="1"/>
        <end position="26"/>
    </location>
</feature>
<feature type="compositionally biased region" description="Polar residues" evidence="1">
    <location>
        <begin position="353"/>
        <end position="368"/>
    </location>
</feature>